<name>A0A4Q8LY96_9GAMM</name>
<gene>
    <name evidence="1" type="ORF">EA656_02530</name>
</gene>
<sequence length="89" mass="9999">MSQQILGFVALPALRYTIERRPKAGGQWAEQSSWGADLDGALRFARYWSVKTRRAFDWRVCVRCGESRSVLLGEGAESVTHHVNGDLYG</sequence>
<accession>A0A4Q8LY96</accession>
<evidence type="ECO:0000313" key="2">
    <source>
        <dbReference type="Proteomes" id="UP000292087"/>
    </source>
</evidence>
<evidence type="ECO:0000313" key="1">
    <source>
        <dbReference type="EMBL" id="TAA37563.1"/>
    </source>
</evidence>
<dbReference type="AlphaFoldDB" id="A0A4Q8LY96"/>
<dbReference type="EMBL" id="SHMF01000001">
    <property type="protein sequence ID" value="TAA37563.1"/>
    <property type="molecule type" value="Genomic_DNA"/>
</dbReference>
<organism evidence="1 2">
    <name type="scientific">Pseudoxanthomonas winnipegensis</name>
    <dbReference type="NCBI Taxonomy" id="2480810"/>
    <lineage>
        <taxon>Bacteria</taxon>
        <taxon>Pseudomonadati</taxon>
        <taxon>Pseudomonadota</taxon>
        <taxon>Gammaproteobacteria</taxon>
        <taxon>Lysobacterales</taxon>
        <taxon>Lysobacteraceae</taxon>
        <taxon>Pseudoxanthomonas</taxon>
    </lineage>
</organism>
<comment type="caution">
    <text evidence="1">The sequence shown here is derived from an EMBL/GenBank/DDBJ whole genome shotgun (WGS) entry which is preliminary data.</text>
</comment>
<dbReference type="RefSeq" id="WP_130522535.1">
    <property type="nucleotide sequence ID" value="NZ_SHMF01000001.1"/>
</dbReference>
<protein>
    <submittedName>
        <fullName evidence="1">Uncharacterized protein</fullName>
    </submittedName>
</protein>
<reference evidence="1 2" key="1">
    <citation type="submission" date="2019-02" db="EMBL/GenBank/DDBJ databases">
        <title>WGS of Pseudoxanthomonas species novum from clinical isolates.</title>
        <authorList>
            <person name="Bernier A.-M."/>
            <person name="Bernard K."/>
            <person name="Vachon A."/>
        </authorList>
    </citation>
    <scope>NUCLEOTIDE SEQUENCE [LARGE SCALE GENOMIC DNA]</scope>
    <source>
        <strain evidence="1 2">NML140781</strain>
    </source>
</reference>
<proteinExistence type="predicted"/>
<dbReference type="Proteomes" id="UP000292087">
    <property type="component" value="Unassembled WGS sequence"/>
</dbReference>